<dbReference type="Pfam" id="PF10647">
    <property type="entry name" value="Gmad1"/>
    <property type="match status" value="1"/>
</dbReference>
<evidence type="ECO:0000259" key="3">
    <source>
        <dbReference type="SMART" id="SM00909"/>
    </source>
</evidence>
<organism evidence="4 5">
    <name type="scientific">Saccharopolyspora gregorii</name>
    <dbReference type="NCBI Taxonomy" id="33914"/>
    <lineage>
        <taxon>Bacteria</taxon>
        <taxon>Bacillati</taxon>
        <taxon>Actinomycetota</taxon>
        <taxon>Actinomycetes</taxon>
        <taxon>Pseudonocardiales</taxon>
        <taxon>Pseudonocardiaceae</taxon>
        <taxon>Saccharopolyspora</taxon>
    </lineage>
</organism>
<dbReference type="InterPro" id="IPR018910">
    <property type="entry name" value="LpqB_C"/>
</dbReference>
<feature type="domain" description="GerMN" evidence="3">
    <location>
        <begin position="203"/>
        <end position="291"/>
    </location>
</feature>
<feature type="region of interest" description="Disordered" evidence="1">
    <location>
        <begin position="26"/>
        <end position="52"/>
    </location>
</feature>
<evidence type="ECO:0000256" key="1">
    <source>
        <dbReference type="SAM" id="MobiDB-lite"/>
    </source>
</evidence>
<evidence type="ECO:0000313" key="4">
    <source>
        <dbReference type="EMBL" id="GAA3362518.1"/>
    </source>
</evidence>
<dbReference type="SMART" id="SM00909">
    <property type="entry name" value="Germane"/>
    <property type="match status" value="1"/>
</dbReference>
<dbReference type="RefSeq" id="WP_258347378.1">
    <property type="nucleotide sequence ID" value="NZ_BAAAYK010000038.1"/>
</dbReference>
<evidence type="ECO:0000256" key="2">
    <source>
        <dbReference type="SAM" id="SignalP"/>
    </source>
</evidence>
<dbReference type="InterPro" id="IPR011044">
    <property type="entry name" value="Quino_amine_DH_bsu"/>
</dbReference>
<name>A0ABP6RXC2_9PSEU</name>
<evidence type="ECO:0000313" key="5">
    <source>
        <dbReference type="Proteomes" id="UP001500483"/>
    </source>
</evidence>
<accession>A0ABP6RXC2</accession>
<dbReference type="Proteomes" id="UP001500483">
    <property type="component" value="Unassembled WGS sequence"/>
</dbReference>
<dbReference type="Pfam" id="PF25976">
    <property type="entry name" value="LpqB_N"/>
    <property type="match status" value="1"/>
</dbReference>
<comment type="caution">
    <text evidence="4">The sequence shown here is derived from an EMBL/GenBank/DDBJ whole genome shotgun (WGS) entry which is preliminary data.</text>
</comment>
<proteinExistence type="predicted"/>
<feature type="chain" id="PRO_5046217384" evidence="2">
    <location>
        <begin position="21"/>
        <end position="571"/>
    </location>
</feature>
<dbReference type="Pfam" id="PF10646">
    <property type="entry name" value="Germane"/>
    <property type="match status" value="1"/>
</dbReference>
<keyword evidence="2" id="KW-0732">Signal</keyword>
<protein>
    <submittedName>
        <fullName evidence="4">LpqB family beta-propeller domain-containing protein</fullName>
    </submittedName>
</protein>
<feature type="signal peptide" evidence="2">
    <location>
        <begin position="1"/>
        <end position="20"/>
    </location>
</feature>
<reference evidence="5" key="1">
    <citation type="journal article" date="2019" name="Int. J. Syst. Evol. Microbiol.">
        <title>The Global Catalogue of Microorganisms (GCM) 10K type strain sequencing project: providing services to taxonomists for standard genome sequencing and annotation.</title>
        <authorList>
            <consortium name="The Broad Institute Genomics Platform"/>
            <consortium name="The Broad Institute Genome Sequencing Center for Infectious Disease"/>
            <person name="Wu L."/>
            <person name="Ma J."/>
        </authorList>
    </citation>
    <scope>NUCLEOTIDE SEQUENCE [LARGE SCALE GENOMIC DNA]</scope>
    <source>
        <strain evidence="5">JCM 9687</strain>
    </source>
</reference>
<dbReference type="InterPro" id="IPR059026">
    <property type="entry name" value="LpqB_N"/>
</dbReference>
<dbReference type="InterPro" id="IPR019606">
    <property type="entry name" value="GerMN"/>
</dbReference>
<gene>
    <name evidence="4" type="ORF">GCM10020366_50770</name>
</gene>
<dbReference type="EMBL" id="BAAAYK010000038">
    <property type="protein sequence ID" value="GAA3362518.1"/>
    <property type="molecule type" value="Genomic_DNA"/>
</dbReference>
<sequence>MISRRLVALAVAVLPLAACASIPERSDPMAVPLTDHGVSRTTTPEPPRATDPVDIVRSFVDSGSTRETGYAFARTHLIPEAERRWEPASSVLIVDNIDTIPVPPAPGQPDGERLVSLQADRVGRLRADSSFVPETGPYEVRVPVQRGRDGRWLIAAPPSDMVISRTSFENDFMPVPIYFADHDGTGVVPDLRWIGSQPDSTLPRRVVELLIGGPSEGFEKAMGSKLPPNASLKTNATEADDGALVVNLGELGEPDLEARRMIAAQVVLSLQSVSKARVRLQEDGVELLPGKRDLQPADVASYESDNALRPGTPGLVVIGERLHALDEDTRPVPGPAGSGALEVLQGAQSIDGTRLAAATRNPSGQVDLRIGAYGSADLPAVPLTGSFMSRPTWRDDNEVWTVVNGRGVFRAIEENGSWTVRPVDVAEFAGGREIKELRLSHDGTRAVGVVDGTIVVAGVVDEDGRVALRHPVVLGADRGFDVTHVDWLTDRSLVATTDGSSPVMEVSVDGFKWTGYASANLTQPINAVTVGPGKRVVVADQSWLWEAGEPKAVWSVLPGQIGGNSIPFFPG</sequence>
<dbReference type="SUPFAM" id="SSF50969">
    <property type="entry name" value="YVTN repeat-like/Quinoprotein amine dehydrogenase"/>
    <property type="match status" value="1"/>
</dbReference>
<keyword evidence="5" id="KW-1185">Reference proteome</keyword>